<name>A0A6C0AR93_9ZZZZ</name>
<proteinExistence type="predicted"/>
<protein>
    <recommendedName>
        <fullName evidence="2">C2H2-type domain-containing protein</fullName>
    </recommendedName>
</protein>
<evidence type="ECO:0000313" key="1">
    <source>
        <dbReference type="EMBL" id="QHS82278.1"/>
    </source>
</evidence>
<dbReference type="AlphaFoldDB" id="A0A6C0AR93"/>
<reference evidence="1" key="1">
    <citation type="journal article" date="2020" name="Nature">
        <title>Giant virus diversity and host interactions through global metagenomics.</title>
        <authorList>
            <person name="Schulz F."/>
            <person name="Roux S."/>
            <person name="Paez-Espino D."/>
            <person name="Jungbluth S."/>
            <person name="Walsh D.A."/>
            <person name="Denef V.J."/>
            <person name="McMahon K.D."/>
            <person name="Konstantinidis K.T."/>
            <person name="Eloe-Fadrosh E.A."/>
            <person name="Kyrpides N.C."/>
            <person name="Woyke T."/>
        </authorList>
    </citation>
    <scope>NUCLEOTIDE SEQUENCE</scope>
    <source>
        <strain evidence="1">GVMAG-S-1101165-79</strain>
    </source>
</reference>
<dbReference type="EMBL" id="MN740764">
    <property type="protein sequence ID" value="QHS82278.1"/>
    <property type="molecule type" value="Genomic_DNA"/>
</dbReference>
<organism evidence="1">
    <name type="scientific">viral metagenome</name>
    <dbReference type="NCBI Taxonomy" id="1070528"/>
    <lineage>
        <taxon>unclassified sequences</taxon>
        <taxon>metagenomes</taxon>
        <taxon>organismal metagenomes</taxon>
    </lineage>
</organism>
<sequence length="308" mass="35635">MSPKKNLQKSPKVFLCETCQYKCFKQSEYNKHILTLKHKNLQNPTLPIDNSKTYECKCGKQYKHSSTLYAHKKKCETKISNDYIDLTDTNIILQLIKQNDDFKQLLMEQSKTILDQNNKIFEICKNGASNTIINSNNTNSNNKSFNLQFFLNETCKDAMNIMDFVESIKLQLSDLEKVGELGYVDGISNIIVKNLNALEVEKRPVHCTDKKREILYIKDENKWEKEDDDKNKIRKAIKKVACKNQRLLPKFKEAHPDCIKAASRFSDQYNKMIIESMGGSGDNDLEKENKIIRNISKATTITKNEEIS</sequence>
<evidence type="ECO:0008006" key="2">
    <source>
        <dbReference type="Google" id="ProtNLM"/>
    </source>
</evidence>
<dbReference type="Gene3D" id="3.30.160.60">
    <property type="entry name" value="Classic Zinc Finger"/>
    <property type="match status" value="1"/>
</dbReference>
<accession>A0A6C0AR93</accession>